<dbReference type="EMBL" id="JAPMLT010000012">
    <property type="protein sequence ID" value="MCX7571657.1"/>
    <property type="molecule type" value="Genomic_DNA"/>
</dbReference>
<reference evidence="4 5" key="1">
    <citation type="submission" date="2022-11" db="EMBL/GenBank/DDBJ databases">
        <title>Study of microbial diversity in lake waters.</title>
        <authorList>
            <person name="Zhang J."/>
        </authorList>
    </citation>
    <scope>NUCLEOTIDE SEQUENCE [LARGE SCALE GENOMIC DNA]</scope>
    <source>
        <strain evidence="4 5">DT12</strain>
    </source>
</reference>
<dbReference type="RefSeq" id="WP_267152906.1">
    <property type="nucleotide sequence ID" value="NZ_JAPMLT010000012.1"/>
</dbReference>
<feature type="domain" description="YncI copper-binding" evidence="3">
    <location>
        <begin position="27"/>
        <end position="148"/>
    </location>
</feature>
<evidence type="ECO:0000313" key="5">
    <source>
        <dbReference type="Proteomes" id="UP001208017"/>
    </source>
</evidence>
<proteinExistence type="predicted"/>
<keyword evidence="2" id="KW-0732">Signal</keyword>
<sequence>MKTNKLVLSAALASAVLLSTAGIASAHVTVFPKESKTDAYEKYSVRVPVEKDQATTKVRLEFPEGVKVSTVEPEPGWTYEFAKNSEGRFTGITWTAQGDGIKPHEFAEFAFVGKNPSAATSLAWKAYQTYADGTVVEWTGDKESKTPASVTAIAQATAGADHHGGTASTGHGAAAPKESTSAQTTTAESNTLPLILSGLALLLSAISLFRKRA</sequence>
<evidence type="ECO:0000259" key="3">
    <source>
        <dbReference type="Pfam" id="PF07987"/>
    </source>
</evidence>
<organism evidence="4 5">
    <name type="scientific">Tumebacillus lacus</name>
    <dbReference type="NCBI Taxonomy" id="2995335"/>
    <lineage>
        <taxon>Bacteria</taxon>
        <taxon>Bacillati</taxon>
        <taxon>Bacillota</taxon>
        <taxon>Bacilli</taxon>
        <taxon>Bacillales</taxon>
        <taxon>Alicyclobacillaceae</taxon>
        <taxon>Tumebacillus</taxon>
    </lineage>
</organism>
<evidence type="ECO:0000313" key="4">
    <source>
        <dbReference type="EMBL" id="MCX7571657.1"/>
    </source>
</evidence>
<name>A0ABT3X719_9BACL</name>
<dbReference type="InterPro" id="IPR012533">
    <property type="entry name" value="YcnI-copper_dom"/>
</dbReference>
<dbReference type="Pfam" id="PF07987">
    <property type="entry name" value="DUF1775"/>
    <property type="match status" value="1"/>
</dbReference>
<dbReference type="Proteomes" id="UP001208017">
    <property type="component" value="Unassembled WGS sequence"/>
</dbReference>
<feature type="signal peptide" evidence="2">
    <location>
        <begin position="1"/>
        <end position="26"/>
    </location>
</feature>
<keyword evidence="5" id="KW-1185">Reference proteome</keyword>
<evidence type="ECO:0000256" key="2">
    <source>
        <dbReference type="SAM" id="SignalP"/>
    </source>
</evidence>
<gene>
    <name evidence="4" type="ORF">OS242_17075</name>
</gene>
<dbReference type="InterPro" id="IPR038507">
    <property type="entry name" value="YcnI-like_sf"/>
</dbReference>
<feature type="region of interest" description="Disordered" evidence="1">
    <location>
        <begin position="158"/>
        <end position="186"/>
    </location>
</feature>
<evidence type="ECO:0000256" key="1">
    <source>
        <dbReference type="SAM" id="MobiDB-lite"/>
    </source>
</evidence>
<dbReference type="Gene3D" id="2.60.40.2230">
    <property type="entry name" value="Uncharacterised protein YcnI-like PF07987, DUF1775"/>
    <property type="match status" value="1"/>
</dbReference>
<feature type="chain" id="PRO_5046507357" evidence="2">
    <location>
        <begin position="27"/>
        <end position="213"/>
    </location>
</feature>
<dbReference type="CDD" id="cd08545">
    <property type="entry name" value="YcnI_like"/>
    <property type="match status" value="1"/>
</dbReference>
<comment type="caution">
    <text evidence="4">The sequence shown here is derived from an EMBL/GenBank/DDBJ whole genome shotgun (WGS) entry which is preliminary data.</text>
</comment>
<protein>
    <submittedName>
        <fullName evidence="4">YcnI family protein</fullName>
    </submittedName>
</protein>
<accession>A0ABT3X719</accession>